<evidence type="ECO:0000256" key="1">
    <source>
        <dbReference type="ARBA" id="ARBA00009437"/>
    </source>
</evidence>
<proteinExistence type="inferred from homology"/>
<feature type="domain" description="HTH lysR-type" evidence="5">
    <location>
        <begin position="4"/>
        <end position="61"/>
    </location>
</feature>
<name>A0A285VNA8_9GAMM</name>
<dbReference type="AlphaFoldDB" id="A0A285VNA8"/>
<dbReference type="GO" id="GO:0003700">
    <property type="term" value="F:DNA-binding transcription factor activity"/>
    <property type="evidence" value="ECO:0007669"/>
    <property type="project" value="InterPro"/>
</dbReference>
<dbReference type="Proteomes" id="UP000219023">
    <property type="component" value="Unassembled WGS sequence"/>
</dbReference>
<dbReference type="PROSITE" id="PS50931">
    <property type="entry name" value="HTH_LYSR"/>
    <property type="match status" value="1"/>
</dbReference>
<dbReference type="GO" id="GO:0006351">
    <property type="term" value="P:DNA-templated transcription"/>
    <property type="evidence" value="ECO:0007669"/>
    <property type="project" value="TreeGrafter"/>
</dbReference>
<dbReference type="CDD" id="cd08432">
    <property type="entry name" value="PBP2_GcdR_TrpI_HvrB_AmpR_like"/>
    <property type="match status" value="1"/>
</dbReference>
<dbReference type="Gene3D" id="1.10.10.10">
    <property type="entry name" value="Winged helix-like DNA-binding domain superfamily/Winged helix DNA-binding domain"/>
    <property type="match status" value="1"/>
</dbReference>
<dbReference type="RefSeq" id="WP_097022629.1">
    <property type="nucleotide sequence ID" value="NZ_OBQJ01000004.1"/>
</dbReference>
<dbReference type="PANTHER" id="PTHR30537">
    <property type="entry name" value="HTH-TYPE TRANSCRIPTIONAL REGULATOR"/>
    <property type="match status" value="1"/>
</dbReference>
<sequence>MTRPSFSALKTFEVVARLGSLRAAGEVLHITQSAVSHQVRRLESALQVKLLEKQGRSIRLTPRGEQLAYRLKEGFELIDGAIDSMANEKNAEQLRISCLPSIAVRWLIPRLNRFRNEYPDFAVSFQYISVSSTDVPPDIDIQITWVDGKPEGGFEKKRLFSGETLPVASSLYLQTVGPIKHQRDLLRMDLLHDANSDPWRDWFKSQGLNPGHLERGMFYQDFNLLSSAAIAGQGIALCPPRLIEQELDNGTLEILFPVRANTTRSYWLFSHTNPRPAVQCFIDWLVGEAEQSNDWSE</sequence>
<dbReference type="OrthoDB" id="6787458at2"/>
<keyword evidence="2" id="KW-0805">Transcription regulation</keyword>
<evidence type="ECO:0000259" key="5">
    <source>
        <dbReference type="PROSITE" id="PS50931"/>
    </source>
</evidence>
<dbReference type="Pfam" id="PF00126">
    <property type="entry name" value="HTH_1"/>
    <property type="match status" value="1"/>
</dbReference>
<dbReference type="SUPFAM" id="SSF53850">
    <property type="entry name" value="Periplasmic binding protein-like II"/>
    <property type="match status" value="1"/>
</dbReference>
<protein>
    <submittedName>
        <fullName evidence="6">LysR family transcriptional regulator, glycine cleavage system transcriptional activator</fullName>
    </submittedName>
</protein>
<keyword evidence="3" id="KW-0238">DNA-binding</keyword>
<dbReference type="InterPro" id="IPR058163">
    <property type="entry name" value="LysR-type_TF_proteobact-type"/>
</dbReference>
<dbReference type="InterPro" id="IPR036388">
    <property type="entry name" value="WH-like_DNA-bd_sf"/>
</dbReference>
<dbReference type="PANTHER" id="PTHR30537:SF74">
    <property type="entry name" value="HTH-TYPE TRANSCRIPTIONAL REGULATOR TRPI"/>
    <property type="match status" value="1"/>
</dbReference>
<dbReference type="EMBL" id="OBQJ01000004">
    <property type="protein sequence ID" value="SOC54696.1"/>
    <property type="molecule type" value="Genomic_DNA"/>
</dbReference>
<evidence type="ECO:0000313" key="6">
    <source>
        <dbReference type="EMBL" id="SOC54696.1"/>
    </source>
</evidence>
<evidence type="ECO:0000313" key="7">
    <source>
        <dbReference type="Proteomes" id="UP000219023"/>
    </source>
</evidence>
<dbReference type="InterPro" id="IPR000847">
    <property type="entry name" value="LysR_HTH_N"/>
</dbReference>
<comment type="similarity">
    <text evidence="1">Belongs to the LysR transcriptional regulatory family.</text>
</comment>
<evidence type="ECO:0000256" key="2">
    <source>
        <dbReference type="ARBA" id="ARBA00023015"/>
    </source>
</evidence>
<dbReference type="Pfam" id="PF03466">
    <property type="entry name" value="LysR_substrate"/>
    <property type="match status" value="1"/>
</dbReference>
<dbReference type="InterPro" id="IPR036390">
    <property type="entry name" value="WH_DNA-bd_sf"/>
</dbReference>
<dbReference type="FunFam" id="1.10.10.10:FF:000001">
    <property type="entry name" value="LysR family transcriptional regulator"/>
    <property type="match status" value="1"/>
</dbReference>
<accession>A0A285VNA8</accession>
<evidence type="ECO:0000256" key="4">
    <source>
        <dbReference type="ARBA" id="ARBA00023163"/>
    </source>
</evidence>
<dbReference type="PRINTS" id="PR00039">
    <property type="entry name" value="HTHLYSR"/>
</dbReference>
<keyword evidence="4" id="KW-0804">Transcription</keyword>
<dbReference type="SUPFAM" id="SSF46785">
    <property type="entry name" value="Winged helix' DNA-binding domain"/>
    <property type="match status" value="1"/>
</dbReference>
<gene>
    <name evidence="6" type="ORF">SAMN05421509_10484</name>
</gene>
<evidence type="ECO:0000256" key="3">
    <source>
        <dbReference type="ARBA" id="ARBA00023125"/>
    </source>
</evidence>
<dbReference type="Gene3D" id="3.40.190.10">
    <property type="entry name" value="Periplasmic binding protein-like II"/>
    <property type="match status" value="2"/>
</dbReference>
<reference evidence="6 7" key="1">
    <citation type="submission" date="2017-08" db="EMBL/GenBank/DDBJ databases">
        <authorList>
            <person name="de Groot N.N."/>
        </authorList>
    </citation>
    <scope>NUCLEOTIDE SEQUENCE [LARGE SCALE GENOMIC DNA]</scope>
    <source>
        <strain evidence="6 7">USBA 855</strain>
    </source>
</reference>
<organism evidence="6 7">
    <name type="scientific">Chromohalobacter canadensis</name>
    <dbReference type="NCBI Taxonomy" id="141389"/>
    <lineage>
        <taxon>Bacteria</taxon>
        <taxon>Pseudomonadati</taxon>
        <taxon>Pseudomonadota</taxon>
        <taxon>Gammaproteobacteria</taxon>
        <taxon>Oceanospirillales</taxon>
        <taxon>Halomonadaceae</taxon>
        <taxon>Chromohalobacter</taxon>
    </lineage>
</organism>
<dbReference type="GO" id="GO:0043565">
    <property type="term" value="F:sequence-specific DNA binding"/>
    <property type="evidence" value="ECO:0007669"/>
    <property type="project" value="TreeGrafter"/>
</dbReference>
<dbReference type="InterPro" id="IPR005119">
    <property type="entry name" value="LysR_subst-bd"/>
</dbReference>